<feature type="domain" description="Glycoside hydrolase family 20 catalytic" evidence="13">
    <location>
        <begin position="596"/>
        <end position="943"/>
    </location>
</feature>
<dbReference type="Pfam" id="PF14845">
    <property type="entry name" value="Glycohydro_20b2"/>
    <property type="match status" value="1"/>
</dbReference>
<dbReference type="GO" id="GO:0005975">
    <property type="term" value="P:carbohydrate metabolic process"/>
    <property type="evidence" value="ECO:0007669"/>
    <property type="project" value="InterPro"/>
</dbReference>
<keyword evidence="7" id="KW-0326">Glycosidase</keyword>
<sequence length="1125" mass="127943">MMRRNKHDKGAGWVPVSRTWCCCLLVLVLNAGLASGVQLNIDNKPKVHQQQPAEVAGRDRVGERAVPVPQNADNPPVLLEQQNKERAAIDKLGQENQAHLFKEKDDPIPHDFVIHKQADQEREKIRLQVNEREQEQSWLKEMHKKSQAKLVELQKQAELTRGQDNQELGKKPSVLQQNHGENQGDQLTAHQQKGGDPKRNLGGRNVVPDAGHLPENDQKQISGQLNADFSSHKFSNNTSGQGNDNNNGLGGSNSNDPAPPSANTAPGGNAQLAVNDTLRSPVAISDTINNNADGKPKVQPTSNEVHLPGINSVNTSNSALGIPVSSDNNNGVHVEVDVQQEQHQQQSQQQAQQQLLAQQEAQQQQQQAQQQQALQQQALQQQALQQQAQQQQAQQSQQHPPQIGGINLSWDWEDFSIMFNNYGAAEMKVRRSPHPTTGEPWPMPQYYSKKDNKVYKLSQELHFVPTGVQCKILDEAIVRHLQRTLRGSVEDMYDNLQHADGTNIEDPALRYEKEEFLKASLITRVEVKVRKPCDKYPSLESDESYDLVVKKKKTYIWANEVWGALRGLETFGQLVWRGTDGLLYIKETVISDYPRFPHRGLHVDTSRHFLFKEVLLDILESMEMNKLNVFHWHIVDDQSFPYASQVYPELSKKGAFHPTYVYTLEDIAEIIEYARLRGIRVMPEFDSPGHTYSWGLSRPELLTQCFTGNTPVKGYLGPIDPSKNATYRFLQSLFQEIVDVFKDDYLHLGGDEVPLGCWQSNPEVMAFAAELAKQAHLAQQQQPQQPQQQQQFQSWSMWSDDVKRVYEYYENRLIQILNDIGQKRKKAIKYVMWQEVMNNNLQLPNDTIIQVWMGDMGDVMRATSLGYQVLYSTCWYMDHIEYGTKWPKYYNCDPVDASYGYHIDEKKVLGGEAAFWSEYFTNENLIPMMWPRASAAAERLWSNKDVKNLERAAERLAEHRCRMIKRGINAGEINGPGYCLHAPPKRRLFNDTVGCQGNNCSRTILHIEDIQLTLSQKGGSLAECSNFFTKGGVNFLFILIASLVALGILYVLTRPSSRLHRSRICKNRTILLGFVVVLLVYFLCYTTIWMRGFEFSGSFHKTLQEDNRSGVEGEGEHRHRHVSTS</sequence>
<feature type="compositionally biased region" description="Polar residues" evidence="10">
    <location>
        <begin position="175"/>
        <end position="191"/>
    </location>
</feature>
<dbReference type="GO" id="GO:0004563">
    <property type="term" value="F:beta-N-acetylhexosaminidase activity"/>
    <property type="evidence" value="ECO:0007669"/>
    <property type="project" value="UniProtKB-EC"/>
</dbReference>
<evidence type="ECO:0000256" key="3">
    <source>
        <dbReference type="ARBA" id="ARBA00012663"/>
    </source>
</evidence>
<dbReference type="Proteomes" id="UP001497497">
    <property type="component" value="Unassembled WGS sequence"/>
</dbReference>
<keyword evidence="11" id="KW-1133">Transmembrane helix</keyword>
<feature type="region of interest" description="Disordered" evidence="10">
    <location>
        <begin position="229"/>
        <end position="271"/>
    </location>
</feature>
<feature type="domain" description="Beta-hexosaminidase eukaryotic type N-terminal" evidence="14">
    <location>
        <begin position="440"/>
        <end position="574"/>
    </location>
</feature>
<feature type="active site" description="Proton donor" evidence="8">
    <location>
        <position position="752"/>
    </location>
</feature>
<dbReference type="PRINTS" id="PR00738">
    <property type="entry name" value="GLHYDRLASE20"/>
</dbReference>
<feature type="transmembrane region" description="Helical" evidence="11">
    <location>
        <begin position="1032"/>
        <end position="1051"/>
    </location>
</feature>
<keyword evidence="11" id="KW-0812">Transmembrane</keyword>
<feature type="compositionally biased region" description="Low complexity" evidence="10">
    <location>
        <begin position="236"/>
        <end position="255"/>
    </location>
</feature>
<proteinExistence type="inferred from homology"/>
<evidence type="ECO:0000256" key="1">
    <source>
        <dbReference type="ARBA" id="ARBA00001231"/>
    </source>
</evidence>
<feature type="compositionally biased region" description="Polar residues" evidence="10">
    <location>
        <begin position="261"/>
        <end position="271"/>
    </location>
</feature>
<comment type="similarity">
    <text evidence="2">Belongs to the glycosyl hydrolase 20 family.</text>
</comment>
<keyword evidence="6" id="KW-0325">Glycoprotein</keyword>
<dbReference type="GO" id="GO:0006689">
    <property type="term" value="P:ganglioside catabolic process"/>
    <property type="evidence" value="ECO:0007669"/>
    <property type="project" value="TreeGrafter"/>
</dbReference>
<dbReference type="InterPro" id="IPR029019">
    <property type="entry name" value="HEX_eukaryotic_N"/>
</dbReference>
<comment type="caution">
    <text evidence="15">The sequence shown here is derived from an EMBL/GenBank/DDBJ whole genome shotgun (WGS) entry which is preliminary data.</text>
</comment>
<organism evidence="15 16">
    <name type="scientific">Lymnaea stagnalis</name>
    <name type="common">Great pond snail</name>
    <name type="synonym">Helix stagnalis</name>
    <dbReference type="NCBI Taxonomy" id="6523"/>
    <lineage>
        <taxon>Eukaryota</taxon>
        <taxon>Metazoa</taxon>
        <taxon>Spiralia</taxon>
        <taxon>Lophotrochozoa</taxon>
        <taxon>Mollusca</taxon>
        <taxon>Gastropoda</taxon>
        <taxon>Heterobranchia</taxon>
        <taxon>Euthyneura</taxon>
        <taxon>Panpulmonata</taxon>
        <taxon>Hygrophila</taxon>
        <taxon>Lymnaeoidea</taxon>
        <taxon>Lymnaeidae</taxon>
        <taxon>Lymnaea</taxon>
    </lineage>
</organism>
<dbReference type="CDD" id="cd06562">
    <property type="entry name" value="GH20_HexA_HexB-like"/>
    <property type="match status" value="1"/>
</dbReference>
<evidence type="ECO:0000256" key="9">
    <source>
        <dbReference type="SAM" id="Coils"/>
    </source>
</evidence>
<feature type="compositionally biased region" description="Polar residues" evidence="10">
    <location>
        <begin position="311"/>
        <end position="330"/>
    </location>
</feature>
<evidence type="ECO:0000256" key="11">
    <source>
        <dbReference type="SAM" id="Phobius"/>
    </source>
</evidence>
<evidence type="ECO:0000313" key="16">
    <source>
        <dbReference type="Proteomes" id="UP001497497"/>
    </source>
</evidence>
<dbReference type="GO" id="GO:0005764">
    <property type="term" value="C:lysosome"/>
    <property type="evidence" value="ECO:0007669"/>
    <property type="project" value="TreeGrafter"/>
</dbReference>
<keyword evidence="9" id="KW-0175">Coiled coil</keyword>
<feature type="chain" id="PRO_5043595435" description="beta-N-acetylhexosaminidase" evidence="12">
    <location>
        <begin position="37"/>
        <end position="1125"/>
    </location>
</feature>
<dbReference type="Gene3D" id="3.30.379.10">
    <property type="entry name" value="Chitobiase/beta-hexosaminidase domain 2-like"/>
    <property type="match status" value="1"/>
</dbReference>
<dbReference type="InterPro" id="IPR017853">
    <property type="entry name" value="GH"/>
</dbReference>
<evidence type="ECO:0000256" key="12">
    <source>
        <dbReference type="SAM" id="SignalP"/>
    </source>
</evidence>
<feature type="region of interest" description="Disordered" evidence="10">
    <location>
        <begin position="310"/>
        <end position="330"/>
    </location>
</feature>
<keyword evidence="16" id="KW-1185">Reference proteome</keyword>
<dbReference type="GO" id="GO:0030203">
    <property type="term" value="P:glycosaminoglycan metabolic process"/>
    <property type="evidence" value="ECO:0007669"/>
    <property type="project" value="TreeGrafter"/>
</dbReference>
<gene>
    <name evidence="15" type="ORF">GSLYS_00010421001</name>
</gene>
<keyword evidence="4 12" id="KW-0732">Signal</keyword>
<evidence type="ECO:0000259" key="14">
    <source>
        <dbReference type="Pfam" id="PF14845"/>
    </source>
</evidence>
<dbReference type="InterPro" id="IPR025705">
    <property type="entry name" value="Beta_hexosaminidase_sua/sub"/>
</dbReference>
<evidence type="ECO:0000256" key="8">
    <source>
        <dbReference type="PIRSR" id="PIRSR625705-1"/>
    </source>
</evidence>
<dbReference type="EMBL" id="CAXITT010000232">
    <property type="protein sequence ID" value="CAL1536508.1"/>
    <property type="molecule type" value="Genomic_DNA"/>
</dbReference>
<evidence type="ECO:0000256" key="2">
    <source>
        <dbReference type="ARBA" id="ARBA00006285"/>
    </source>
</evidence>
<evidence type="ECO:0000256" key="7">
    <source>
        <dbReference type="ARBA" id="ARBA00023295"/>
    </source>
</evidence>
<evidence type="ECO:0000313" key="15">
    <source>
        <dbReference type="EMBL" id="CAL1536508.1"/>
    </source>
</evidence>
<evidence type="ECO:0000256" key="10">
    <source>
        <dbReference type="SAM" id="MobiDB-lite"/>
    </source>
</evidence>
<dbReference type="InterPro" id="IPR029018">
    <property type="entry name" value="Hex-like_dom2"/>
</dbReference>
<accession>A0AAV2HQX4</accession>
<evidence type="ECO:0000256" key="5">
    <source>
        <dbReference type="ARBA" id="ARBA00022801"/>
    </source>
</evidence>
<dbReference type="Pfam" id="PF00728">
    <property type="entry name" value="Glyco_hydro_20"/>
    <property type="match status" value="1"/>
</dbReference>
<dbReference type="PANTHER" id="PTHR22600">
    <property type="entry name" value="BETA-HEXOSAMINIDASE"/>
    <property type="match status" value="1"/>
</dbReference>
<feature type="region of interest" description="Disordered" evidence="10">
    <location>
        <begin position="175"/>
        <end position="217"/>
    </location>
</feature>
<dbReference type="FunFam" id="3.20.20.80:FF:000063">
    <property type="entry name" value="Beta-hexosaminidase"/>
    <property type="match status" value="1"/>
</dbReference>
<dbReference type="EC" id="3.2.1.52" evidence="3"/>
<reference evidence="15 16" key="1">
    <citation type="submission" date="2024-04" db="EMBL/GenBank/DDBJ databases">
        <authorList>
            <consortium name="Genoscope - CEA"/>
            <person name="William W."/>
        </authorList>
    </citation>
    <scope>NUCLEOTIDE SEQUENCE [LARGE SCALE GENOMIC DNA]</scope>
</reference>
<name>A0AAV2HQX4_LYMST</name>
<feature type="coiled-coil region" evidence="9">
    <location>
        <begin position="351"/>
        <end position="394"/>
    </location>
</feature>
<dbReference type="SUPFAM" id="SSF51445">
    <property type="entry name" value="(Trans)glycosidases"/>
    <property type="match status" value="1"/>
</dbReference>
<dbReference type="PANTHER" id="PTHR22600:SF21">
    <property type="entry name" value="BETA-HEXOSAMINIDASE A"/>
    <property type="match status" value="1"/>
</dbReference>
<dbReference type="SUPFAM" id="SSF55545">
    <property type="entry name" value="beta-N-acetylhexosaminidase-like domain"/>
    <property type="match status" value="1"/>
</dbReference>
<dbReference type="GO" id="GO:0016020">
    <property type="term" value="C:membrane"/>
    <property type="evidence" value="ECO:0007669"/>
    <property type="project" value="TreeGrafter"/>
</dbReference>
<feature type="transmembrane region" description="Helical" evidence="11">
    <location>
        <begin position="1071"/>
        <end position="1090"/>
    </location>
</feature>
<feature type="signal peptide" evidence="12">
    <location>
        <begin position="1"/>
        <end position="36"/>
    </location>
</feature>
<keyword evidence="11" id="KW-0472">Membrane</keyword>
<dbReference type="Gene3D" id="3.20.20.80">
    <property type="entry name" value="Glycosidases"/>
    <property type="match status" value="1"/>
</dbReference>
<keyword evidence="5" id="KW-0378">Hydrolase</keyword>
<dbReference type="InterPro" id="IPR015883">
    <property type="entry name" value="Glyco_hydro_20_cat"/>
</dbReference>
<dbReference type="AlphaFoldDB" id="A0AAV2HQX4"/>
<evidence type="ECO:0000256" key="6">
    <source>
        <dbReference type="ARBA" id="ARBA00023180"/>
    </source>
</evidence>
<comment type="catalytic activity">
    <reaction evidence="1">
        <text>Hydrolysis of terminal non-reducing N-acetyl-D-hexosamine residues in N-acetyl-beta-D-hexosaminides.</text>
        <dbReference type="EC" id="3.2.1.52"/>
    </reaction>
</comment>
<protein>
    <recommendedName>
        <fullName evidence="3">beta-N-acetylhexosaminidase</fullName>
        <ecNumber evidence="3">3.2.1.52</ecNumber>
    </recommendedName>
</protein>
<evidence type="ECO:0000259" key="13">
    <source>
        <dbReference type="Pfam" id="PF00728"/>
    </source>
</evidence>
<evidence type="ECO:0000256" key="4">
    <source>
        <dbReference type="ARBA" id="ARBA00022729"/>
    </source>
</evidence>